<dbReference type="AlphaFoldDB" id="A0A1H8H370"/>
<dbReference type="EMBL" id="FODJ01000001">
    <property type="protein sequence ID" value="SEN49918.1"/>
    <property type="molecule type" value="Genomic_DNA"/>
</dbReference>
<keyword evidence="1" id="KW-0489">Methyltransferase</keyword>
<sequence length="129" mass="14905">MITQVEQKITSLSINNATTQCLDLEREQTTDLQADYIFMAQVLLHIKHTEQILSTLYQCLNPKGQLIIVDFDYNEHVNSPFVHSGFKHDHLENLLKRVGFKQINSETFYHGEQIFMGQDASMFITSAQK</sequence>
<dbReference type="Pfam" id="PF13489">
    <property type="entry name" value="Methyltransf_23"/>
    <property type="match status" value="1"/>
</dbReference>
<proteinExistence type="predicted"/>
<reference evidence="1 2" key="1">
    <citation type="submission" date="2016-10" db="EMBL/GenBank/DDBJ databases">
        <authorList>
            <person name="de Groot N.N."/>
        </authorList>
    </citation>
    <scope>NUCLEOTIDE SEQUENCE [LARGE SCALE GENOMIC DNA]</scope>
    <source>
        <strain evidence="1 2">CGMCC 1.10434</strain>
    </source>
</reference>
<organism evidence="1 2">
    <name type="scientific">Amphibacillus marinus</name>
    <dbReference type="NCBI Taxonomy" id="872970"/>
    <lineage>
        <taxon>Bacteria</taxon>
        <taxon>Bacillati</taxon>
        <taxon>Bacillota</taxon>
        <taxon>Bacilli</taxon>
        <taxon>Bacillales</taxon>
        <taxon>Bacillaceae</taxon>
        <taxon>Amphibacillus</taxon>
    </lineage>
</organism>
<gene>
    <name evidence="1" type="ORF">SAMN04488134_101226</name>
</gene>
<evidence type="ECO:0000313" key="1">
    <source>
        <dbReference type="EMBL" id="SEN49918.1"/>
    </source>
</evidence>
<dbReference type="Gene3D" id="3.40.50.150">
    <property type="entry name" value="Vaccinia Virus protein VP39"/>
    <property type="match status" value="1"/>
</dbReference>
<dbReference type="Proteomes" id="UP000199300">
    <property type="component" value="Unassembled WGS sequence"/>
</dbReference>
<keyword evidence="1" id="KW-0808">Transferase</keyword>
<name>A0A1H8H370_9BACI</name>
<dbReference type="GO" id="GO:0032259">
    <property type="term" value="P:methylation"/>
    <property type="evidence" value="ECO:0007669"/>
    <property type="project" value="UniProtKB-KW"/>
</dbReference>
<dbReference type="STRING" id="872970.SAMN04488134_101226"/>
<protein>
    <submittedName>
        <fullName evidence="1">Methyltransferase domain-containing protein</fullName>
    </submittedName>
</protein>
<dbReference type="InterPro" id="IPR029063">
    <property type="entry name" value="SAM-dependent_MTases_sf"/>
</dbReference>
<evidence type="ECO:0000313" key="2">
    <source>
        <dbReference type="Proteomes" id="UP000199300"/>
    </source>
</evidence>
<dbReference type="RefSeq" id="WP_245751541.1">
    <property type="nucleotide sequence ID" value="NZ_FODJ01000001.1"/>
</dbReference>
<dbReference type="GO" id="GO:0008168">
    <property type="term" value="F:methyltransferase activity"/>
    <property type="evidence" value="ECO:0007669"/>
    <property type="project" value="UniProtKB-KW"/>
</dbReference>
<dbReference type="PANTHER" id="PTHR43861">
    <property type="entry name" value="TRANS-ACONITATE 2-METHYLTRANSFERASE-RELATED"/>
    <property type="match status" value="1"/>
</dbReference>
<accession>A0A1H8H370</accession>
<keyword evidence="2" id="KW-1185">Reference proteome</keyword>
<dbReference type="SUPFAM" id="SSF53335">
    <property type="entry name" value="S-adenosyl-L-methionine-dependent methyltransferases"/>
    <property type="match status" value="1"/>
</dbReference>